<keyword evidence="1" id="KW-0378">Hydrolase</keyword>
<evidence type="ECO:0000313" key="2">
    <source>
        <dbReference type="Proteomes" id="UP001056778"/>
    </source>
</evidence>
<comment type="caution">
    <text evidence="1">The sequence shown here is derived from an EMBL/GenBank/DDBJ whole genome shotgun (WGS) entry which is preliminary data.</text>
</comment>
<evidence type="ECO:0000313" key="1">
    <source>
        <dbReference type="EMBL" id="KAI4456321.1"/>
    </source>
</evidence>
<dbReference type="Proteomes" id="UP001056778">
    <property type="component" value="Chromosome 8"/>
</dbReference>
<protein>
    <submittedName>
        <fullName evidence="1">Ubiquitin carboxyl-terminal hydrolase</fullName>
    </submittedName>
</protein>
<proteinExistence type="predicted"/>
<keyword evidence="2" id="KW-1185">Reference proteome</keyword>
<reference evidence="1" key="1">
    <citation type="submission" date="2022-04" db="EMBL/GenBank/DDBJ databases">
        <title>Chromosome-scale genome assembly of Holotrichia oblita Faldermann.</title>
        <authorList>
            <person name="Rongchong L."/>
        </authorList>
    </citation>
    <scope>NUCLEOTIDE SEQUENCE</scope>
    <source>
        <strain evidence="1">81SQS9</strain>
    </source>
</reference>
<sequence length="1049" mass="118010">MCDDGRAFTALVMKTSSSENDARISNEMTVNGAELSVAVFNGNNSNTNHSDGTINSVTGTTTNNEPSRLKRTFTLPRIPFNAARMSKRKSKKDGNNVVVLTNHNNNNNNNMNKNNSNSDVNLNNDVERSKKVFRRPSFRKFINKIAQHIGGVPVMGQNNENNRVPPVDLQTWAPDQTPGVTGIRNHGNTCFINAVLQCISHTDVLAEYFVLDKYKVDMSRRNKLNSKKFGTKGEVTEQLALLLKALWACQYTPDFSTSFKQIVERHGPQYKGTQQHDALEFLQWLLDKVHEDLNMASKRKYKSIKTSGRPDEVIAAETLENYKRCNNSFIQGVFQAQYRSSLSCSRCSTQSNTFDPFQCISVQLPQLNRHSIYVTVLYTSQQPRQVKIGLSIPTAATVSELRDILESDTSISRTDMLLTEIGESGFLRTFTDTQSVSVITEIDPIYCIEVAQLKDVGEESTSAYVLLCWINVVEKDGEFIRFGSPYTMQVSRETSYEDLQKLILKEMAPILHDDILTNSQTSGIFKMRISDPACNDNEPPCYLEPHLEHPLFMEAVDQALALCSEEGGPAHMKLVLEWTQKSKSAIIADEIDIVEEHSTVKVLRAQALQGGAPLTLEECLRHYTKAETLTMDDAWRCPQCQQYIPVIKTLDVWSLPDILVVHFKRFRQQTLRGRNSTKLTTMVDFPVYGFDMTPHLANKHNTNLNHNIDSQNPVIINNMTSWSPWKRARKQSTSNDNTYDLYAVIYHHGTDLETGHYTAACKNPYDNNWYLYDDAKVTNLTQQSTDISTELVNNSAYILFYQKRYGVYVSSSSNSSSAASTSSVGSSGDHWVSRMPKFVPPKHIKAVEKSPVLNKDAQIKQEEVVPSTEIAKPTDITNNDQVNLRNSQNTLYNSHSNIKKLESKSTNTINSINIESDPPKDIVSVAEVKKPIYTTSIYINSSGNANIISTKNCENDKVSPVISTHRINGINEDNVRVNKYANGYESMATIYRYSHVDEPPEHSYHSDGSVHTRSTSWVSSILGIAVILTSGTVLSRITSRWDKHVPGRF</sequence>
<dbReference type="EMBL" id="CM043022">
    <property type="protein sequence ID" value="KAI4456321.1"/>
    <property type="molecule type" value="Genomic_DNA"/>
</dbReference>
<gene>
    <name evidence="1" type="ORF">MML48_8g00008189</name>
</gene>
<organism evidence="1 2">
    <name type="scientific">Holotrichia oblita</name>
    <name type="common">Chafer beetle</name>
    <dbReference type="NCBI Taxonomy" id="644536"/>
    <lineage>
        <taxon>Eukaryota</taxon>
        <taxon>Metazoa</taxon>
        <taxon>Ecdysozoa</taxon>
        <taxon>Arthropoda</taxon>
        <taxon>Hexapoda</taxon>
        <taxon>Insecta</taxon>
        <taxon>Pterygota</taxon>
        <taxon>Neoptera</taxon>
        <taxon>Endopterygota</taxon>
        <taxon>Coleoptera</taxon>
        <taxon>Polyphaga</taxon>
        <taxon>Scarabaeiformia</taxon>
        <taxon>Scarabaeidae</taxon>
        <taxon>Melolonthinae</taxon>
        <taxon>Holotrichia</taxon>
    </lineage>
</organism>
<accession>A0ACB9SNZ2</accession>
<name>A0ACB9SNZ2_HOLOL</name>